<name>A0ABW7W4C6_9NOCA</name>
<dbReference type="Proteomes" id="UP001611494">
    <property type="component" value="Unassembled WGS sequence"/>
</dbReference>
<accession>A0ABW7W4C6</accession>
<comment type="caution">
    <text evidence="1">The sequence shown here is derived from an EMBL/GenBank/DDBJ whole genome shotgun (WGS) entry which is preliminary data.</text>
</comment>
<proteinExistence type="predicted"/>
<evidence type="ECO:0000313" key="2">
    <source>
        <dbReference type="Proteomes" id="UP001611494"/>
    </source>
</evidence>
<gene>
    <name evidence="1" type="ORF">ACH49Z_23210</name>
</gene>
<keyword evidence="2" id="KW-1185">Reference proteome</keyword>
<reference evidence="1 2" key="1">
    <citation type="submission" date="2024-10" db="EMBL/GenBank/DDBJ databases">
        <title>The Natural Products Discovery Center: Release of the First 8490 Sequenced Strains for Exploring Actinobacteria Biosynthetic Diversity.</title>
        <authorList>
            <person name="Kalkreuter E."/>
            <person name="Kautsar S.A."/>
            <person name="Yang D."/>
            <person name="Bader C.D."/>
            <person name="Teijaro C.N."/>
            <person name="Fluegel L."/>
            <person name="Davis C.M."/>
            <person name="Simpson J.R."/>
            <person name="Lauterbach L."/>
            <person name="Steele A.D."/>
            <person name="Gui C."/>
            <person name="Meng S."/>
            <person name="Li G."/>
            <person name="Viehrig K."/>
            <person name="Ye F."/>
            <person name="Su P."/>
            <person name="Kiefer A.F."/>
            <person name="Nichols A."/>
            <person name="Cepeda A.J."/>
            <person name="Yan W."/>
            <person name="Fan B."/>
            <person name="Jiang Y."/>
            <person name="Adhikari A."/>
            <person name="Zheng C.-J."/>
            <person name="Schuster L."/>
            <person name="Cowan T.M."/>
            <person name="Smanski M.J."/>
            <person name="Chevrette M.G."/>
            <person name="De Carvalho L.P.S."/>
            <person name="Shen B."/>
        </authorList>
    </citation>
    <scope>NUCLEOTIDE SEQUENCE [LARGE SCALE GENOMIC DNA]</scope>
    <source>
        <strain evidence="1 2">NPDC019377</strain>
    </source>
</reference>
<sequence length="62" mass="6866">MSGVIWIGDRRLNLNRPGVVRAFVDGSVRRGWVAEARSVGYRDGWILFDEAYARTAGSSPTP</sequence>
<dbReference type="RefSeq" id="WP_397064604.1">
    <property type="nucleotide sequence ID" value="NZ_JBIRYL010000009.1"/>
</dbReference>
<protein>
    <submittedName>
        <fullName evidence="1">Uncharacterized protein</fullName>
    </submittedName>
</protein>
<dbReference type="EMBL" id="JBIRYL010000009">
    <property type="protein sequence ID" value="MFI2232765.1"/>
    <property type="molecule type" value="Genomic_DNA"/>
</dbReference>
<evidence type="ECO:0000313" key="1">
    <source>
        <dbReference type="EMBL" id="MFI2232765.1"/>
    </source>
</evidence>
<organism evidence="1 2">
    <name type="scientific">Nocardia testacea</name>
    <dbReference type="NCBI Taxonomy" id="248551"/>
    <lineage>
        <taxon>Bacteria</taxon>
        <taxon>Bacillati</taxon>
        <taxon>Actinomycetota</taxon>
        <taxon>Actinomycetes</taxon>
        <taxon>Mycobacteriales</taxon>
        <taxon>Nocardiaceae</taxon>
        <taxon>Nocardia</taxon>
    </lineage>
</organism>